<feature type="transmembrane region" description="Helical" evidence="1">
    <location>
        <begin position="37"/>
        <end position="55"/>
    </location>
</feature>
<feature type="transmembrane region" description="Helical" evidence="1">
    <location>
        <begin position="7"/>
        <end position="25"/>
    </location>
</feature>
<evidence type="ECO:0000256" key="1">
    <source>
        <dbReference type="SAM" id="Phobius"/>
    </source>
</evidence>
<accession>A0A4R6JKU8</accession>
<reference evidence="2 3" key="1">
    <citation type="submission" date="2019-03" db="EMBL/GenBank/DDBJ databases">
        <title>Genomic Encyclopedia of Type Strains, Phase III (KMG-III): the genomes of soil and plant-associated and newly described type strains.</title>
        <authorList>
            <person name="Whitman W."/>
        </authorList>
    </citation>
    <scope>NUCLEOTIDE SEQUENCE [LARGE SCALE GENOMIC DNA]</scope>
    <source>
        <strain evidence="2 3">VKM Ac-2527</strain>
    </source>
</reference>
<proteinExistence type="predicted"/>
<comment type="caution">
    <text evidence="2">The sequence shown here is derived from an EMBL/GenBank/DDBJ whole genome shotgun (WGS) entry which is preliminary data.</text>
</comment>
<organism evidence="2 3">
    <name type="scientific">Kribbella caucasensis</name>
    <dbReference type="NCBI Taxonomy" id="2512215"/>
    <lineage>
        <taxon>Bacteria</taxon>
        <taxon>Bacillati</taxon>
        <taxon>Actinomycetota</taxon>
        <taxon>Actinomycetes</taxon>
        <taxon>Propionibacteriales</taxon>
        <taxon>Kribbellaceae</taxon>
        <taxon>Kribbella</taxon>
    </lineage>
</organism>
<protein>
    <submittedName>
        <fullName evidence="2">Uncharacterized protein</fullName>
    </submittedName>
</protein>
<dbReference type="RefSeq" id="WP_133804142.1">
    <property type="nucleotide sequence ID" value="NZ_SNWQ01000020.1"/>
</dbReference>
<dbReference type="AlphaFoldDB" id="A0A4R6JKU8"/>
<keyword evidence="1" id="KW-1133">Transmembrane helix</keyword>
<keyword evidence="1" id="KW-0472">Membrane</keyword>
<dbReference type="OrthoDB" id="3830875at2"/>
<dbReference type="EMBL" id="SNWQ01000020">
    <property type="protein sequence ID" value="TDO36387.1"/>
    <property type="molecule type" value="Genomic_DNA"/>
</dbReference>
<gene>
    <name evidence="2" type="ORF">EV643_120119</name>
</gene>
<dbReference type="Proteomes" id="UP000295388">
    <property type="component" value="Unassembled WGS sequence"/>
</dbReference>
<name>A0A4R6JKU8_9ACTN</name>
<sequence length="59" mass="5900">MKKTKTDVPGVIAGTVLTGAATLWMLNDNGILPIEDLGPAAAVLLVAAGVIGLAASQRD</sequence>
<evidence type="ECO:0000313" key="2">
    <source>
        <dbReference type="EMBL" id="TDO36387.1"/>
    </source>
</evidence>
<evidence type="ECO:0000313" key="3">
    <source>
        <dbReference type="Proteomes" id="UP000295388"/>
    </source>
</evidence>
<keyword evidence="3" id="KW-1185">Reference proteome</keyword>
<keyword evidence="1" id="KW-0812">Transmembrane</keyword>